<dbReference type="PANTHER" id="PTHR23502:SF188">
    <property type="entry name" value="MAJOR FACILITATOR SUPERFAMILY (MFS) PROFILE DOMAIN-CONTAINING PROTEIN"/>
    <property type="match status" value="1"/>
</dbReference>
<sequence>MSRISDAVKADHALITEAYHAISSAEPQDRHSLRNKFIWALDRYLRVEDLVLTPALEQHLASHGHQRRQRLSDDFESINSKLRHMQRFDPAQESFNSSLHAIWVDLQPHVLEEERSDLHRLEDNISETESTELSNKYNRIKDMLQKPYGKDGAPDSRILTAILEMPRQDLIVKLGLTELLSDAFSLHEDTNTEDTQPRNNKEELIIVSTIGDNDPIDPRNWPLAARCKNIAILFFLIFAQGYSAGAESMANADIAKEYGVDSALEALSTAMYLFAPVIAPIAGGFIIADPYLGWHWTEWVTLVISGTAFLVSFLFLPETYLPKLLDWKAEHLRRLTNDQRYVSAHAQNLRQKSFAQRLRTRLSLPLKFIHTESVITVLGVYLILLYTLLFTFLSGFDQIFRQAHDLDEGQTGACFGALAAGATSFMLTVPGLYLWACRREARLASSTQDANATLEPEFRLFPGFVAGPLLPAALFWLGWTDVEMIPMWSVLGACFLFGLVLMALYTSSYGYIVDSYGVHAGSALSAITMLRYIIAGGMALGTRPLFTVLGFGVKWTMTILGCVAVVLAPAPFVFWKMGPKLRKRSAYAISPCEK</sequence>
<proteinExistence type="predicted"/>
<dbReference type="PANTHER" id="PTHR23502">
    <property type="entry name" value="MAJOR FACILITATOR SUPERFAMILY"/>
    <property type="match status" value="1"/>
</dbReference>
<dbReference type="EMBL" id="JAULSX010000008">
    <property type="protein sequence ID" value="KAK3486741.1"/>
    <property type="molecule type" value="Genomic_DNA"/>
</dbReference>
<evidence type="ECO:0000256" key="1">
    <source>
        <dbReference type="ARBA" id="ARBA00004141"/>
    </source>
</evidence>
<protein>
    <submittedName>
        <fullName evidence="7">Major facilitator superfamily domain-containing protein</fullName>
    </submittedName>
</protein>
<feature type="transmembrane region" description="Helical" evidence="5">
    <location>
        <begin position="485"/>
        <end position="504"/>
    </location>
</feature>
<dbReference type="GO" id="GO:0022857">
    <property type="term" value="F:transmembrane transporter activity"/>
    <property type="evidence" value="ECO:0007669"/>
    <property type="project" value="TreeGrafter"/>
</dbReference>
<evidence type="ECO:0000256" key="3">
    <source>
        <dbReference type="ARBA" id="ARBA00022989"/>
    </source>
</evidence>
<dbReference type="Gene3D" id="1.20.1250.20">
    <property type="entry name" value="MFS general substrate transporter like domains"/>
    <property type="match status" value="1"/>
</dbReference>
<reference evidence="7 8" key="1">
    <citation type="journal article" date="2023" name="Mol. Phylogenet. Evol.">
        <title>Genome-scale phylogeny and comparative genomics of the fungal order Sordariales.</title>
        <authorList>
            <person name="Hensen N."/>
            <person name="Bonometti L."/>
            <person name="Westerberg I."/>
            <person name="Brannstrom I.O."/>
            <person name="Guillou S."/>
            <person name="Cros-Aarteil S."/>
            <person name="Calhoun S."/>
            <person name="Haridas S."/>
            <person name="Kuo A."/>
            <person name="Mondo S."/>
            <person name="Pangilinan J."/>
            <person name="Riley R."/>
            <person name="LaButti K."/>
            <person name="Andreopoulos B."/>
            <person name="Lipzen A."/>
            <person name="Chen C."/>
            <person name="Yan M."/>
            <person name="Daum C."/>
            <person name="Ng V."/>
            <person name="Clum A."/>
            <person name="Steindorff A."/>
            <person name="Ohm R.A."/>
            <person name="Martin F."/>
            <person name="Silar P."/>
            <person name="Natvig D.O."/>
            <person name="Lalanne C."/>
            <person name="Gautier V."/>
            <person name="Ament-Velasquez S.L."/>
            <person name="Kruys A."/>
            <person name="Hutchinson M.I."/>
            <person name="Powell A.J."/>
            <person name="Barry K."/>
            <person name="Miller A.N."/>
            <person name="Grigoriev I.V."/>
            <person name="Debuchy R."/>
            <person name="Gladieux P."/>
            <person name="Hiltunen Thoren M."/>
            <person name="Johannesson H."/>
        </authorList>
    </citation>
    <scope>NUCLEOTIDE SEQUENCE [LARGE SCALE GENOMIC DNA]</scope>
    <source>
        <strain evidence="7 8">FGSC 10403</strain>
    </source>
</reference>
<dbReference type="InterPro" id="IPR012312">
    <property type="entry name" value="Hemerythrin-like"/>
</dbReference>
<keyword evidence="3 5" id="KW-1133">Transmembrane helix</keyword>
<comment type="subcellular location">
    <subcellularLocation>
        <location evidence="1">Membrane</location>
        <topology evidence="1">Multi-pass membrane protein</topology>
    </subcellularLocation>
</comment>
<feature type="transmembrane region" description="Helical" evidence="5">
    <location>
        <begin position="555"/>
        <end position="575"/>
    </location>
</feature>
<dbReference type="Pfam" id="PF01814">
    <property type="entry name" value="Hemerythrin"/>
    <property type="match status" value="1"/>
</dbReference>
<feature type="transmembrane region" description="Helical" evidence="5">
    <location>
        <begin position="374"/>
        <end position="395"/>
    </location>
</feature>
<gene>
    <name evidence="7" type="ORF">B0T23DRAFT_324144</name>
</gene>
<evidence type="ECO:0000313" key="8">
    <source>
        <dbReference type="Proteomes" id="UP001285908"/>
    </source>
</evidence>
<evidence type="ECO:0000256" key="4">
    <source>
        <dbReference type="ARBA" id="ARBA00023136"/>
    </source>
</evidence>
<dbReference type="RefSeq" id="XP_062689298.1">
    <property type="nucleotide sequence ID" value="XM_062835395.1"/>
</dbReference>
<feature type="transmembrane region" description="Helical" evidence="5">
    <location>
        <begin position="458"/>
        <end position="479"/>
    </location>
</feature>
<evidence type="ECO:0000313" key="7">
    <source>
        <dbReference type="EMBL" id="KAK3486741.1"/>
    </source>
</evidence>
<dbReference type="Proteomes" id="UP001285908">
    <property type="component" value="Unassembled WGS sequence"/>
</dbReference>
<evidence type="ECO:0000256" key="5">
    <source>
        <dbReference type="SAM" id="Phobius"/>
    </source>
</evidence>
<name>A0AAJ0MN23_9PEZI</name>
<keyword evidence="4 5" id="KW-0472">Membrane</keyword>
<accession>A0AAJ0MN23</accession>
<feature type="transmembrane region" description="Helical" evidence="5">
    <location>
        <begin position="266"/>
        <end position="287"/>
    </location>
</feature>
<keyword evidence="8" id="KW-1185">Reference proteome</keyword>
<dbReference type="SUPFAM" id="SSF103473">
    <property type="entry name" value="MFS general substrate transporter"/>
    <property type="match status" value="1"/>
</dbReference>
<feature type="domain" description="Hemerythrin-like" evidence="6">
    <location>
        <begin position="4"/>
        <end position="115"/>
    </location>
</feature>
<evidence type="ECO:0000256" key="2">
    <source>
        <dbReference type="ARBA" id="ARBA00022692"/>
    </source>
</evidence>
<feature type="transmembrane region" description="Helical" evidence="5">
    <location>
        <begin position="516"/>
        <end position="535"/>
    </location>
</feature>
<organism evidence="7 8">
    <name type="scientific">Neurospora hispaniola</name>
    <dbReference type="NCBI Taxonomy" id="588809"/>
    <lineage>
        <taxon>Eukaryota</taxon>
        <taxon>Fungi</taxon>
        <taxon>Dikarya</taxon>
        <taxon>Ascomycota</taxon>
        <taxon>Pezizomycotina</taxon>
        <taxon>Sordariomycetes</taxon>
        <taxon>Sordariomycetidae</taxon>
        <taxon>Sordariales</taxon>
        <taxon>Sordariaceae</taxon>
        <taxon>Neurospora</taxon>
    </lineage>
</organism>
<dbReference type="GO" id="GO:0005886">
    <property type="term" value="C:plasma membrane"/>
    <property type="evidence" value="ECO:0007669"/>
    <property type="project" value="TreeGrafter"/>
</dbReference>
<comment type="caution">
    <text evidence="7">The sequence shown here is derived from an EMBL/GenBank/DDBJ whole genome shotgun (WGS) entry which is preliminary data.</text>
</comment>
<keyword evidence="2 5" id="KW-0812">Transmembrane</keyword>
<feature type="transmembrane region" description="Helical" evidence="5">
    <location>
        <begin position="415"/>
        <end position="437"/>
    </location>
</feature>
<evidence type="ECO:0000259" key="6">
    <source>
        <dbReference type="Pfam" id="PF01814"/>
    </source>
</evidence>
<dbReference type="GeneID" id="87873017"/>
<feature type="transmembrane region" description="Helical" evidence="5">
    <location>
        <begin position="299"/>
        <end position="316"/>
    </location>
</feature>
<dbReference type="AlphaFoldDB" id="A0AAJ0MN23"/>
<dbReference type="InterPro" id="IPR036259">
    <property type="entry name" value="MFS_trans_sf"/>
</dbReference>